<organism evidence="1 2">
    <name type="scientific">Pendulispora brunnea</name>
    <dbReference type="NCBI Taxonomy" id="2905690"/>
    <lineage>
        <taxon>Bacteria</taxon>
        <taxon>Pseudomonadati</taxon>
        <taxon>Myxococcota</taxon>
        <taxon>Myxococcia</taxon>
        <taxon>Myxococcales</taxon>
        <taxon>Sorangiineae</taxon>
        <taxon>Pendulisporaceae</taxon>
        <taxon>Pendulispora</taxon>
    </lineage>
</organism>
<dbReference type="RefSeq" id="WP_394845684.1">
    <property type="nucleotide sequence ID" value="NZ_CP089982.1"/>
</dbReference>
<evidence type="ECO:0000313" key="1">
    <source>
        <dbReference type="EMBL" id="WXA95075.1"/>
    </source>
</evidence>
<proteinExistence type="predicted"/>
<accession>A0ABZ2KDB3</accession>
<name>A0ABZ2KDB3_9BACT</name>
<evidence type="ECO:0000313" key="2">
    <source>
        <dbReference type="Proteomes" id="UP001379533"/>
    </source>
</evidence>
<dbReference type="Proteomes" id="UP001379533">
    <property type="component" value="Chromosome"/>
</dbReference>
<dbReference type="EMBL" id="CP089982">
    <property type="protein sequence ID" value="WXA95075.1"/>
    <property type="molecule type" value="Genomic_DNA"/>
</dbReference>
<reference evidence="1 2" key="1">
    <citation type="submission" date="2021-12" db="EMBL/GenBank/DDBJ databases">
        <title>Discovery of the Pendulisporaceae a myxobacterial family with distinct sporulation behavior and unique specialized metabolism.</title>
        <authorList>
            <person name="Garcia R."/>
            <person name="Popoff A."/>
            <person name="Bader C.D."/>
            <person name="Loehr J."/>
            <person name="Walesch S."/>
            <person name="Walt C."/>
            <person name="Boldt J."/>
            <person name="Bunk B."/>
            <person name="Haeckl F.J.F.P.J."/>
            <person name="Gunesch A.P."/>
            <person name="Birkelbach J."/>
            <person name="Nuebel U."/>
            <person name="Pietschmann T."/>
            <person name="Bach T."/>
            <person name="Mueller R."/>
        </authorList>
    </citation>
    <scope>NUCLEOTIDE SEQUENCE [LARGE SCALE GENOMIC DNA]</scope>
    <source>
        <strain evidence="1 2">MSr12523</strain>
    </source>
</reference>
<dbReference type="NCBIfam" id="NF040596">
    <property type="entry name" value="MXAN_2562_fam"/>
    <property type="match status" value="1"/>
</dbReference>
<gene>
    <name evidence="1" type="ORF">LZC95_52720</name>
</gene>
<sequence>MTVVGLLSAKPAYASDDDLVLRPRHVYRESPQHFALEFRFAPYKPQIDDEPSLNGKTPWKDTFRDNPRLLFAVEFDWQALRIPYLGTIGPGVSIGYTRMNAVANKIDPVTKEPSNVSSGTDTSLELFPMYAVAVLRADVLMREVGIPFVPYGKAGIGYIPWRSFTEGGTSYQETPDGTVYAKGQTWGLHLAAGVAFQMDVIDRYTAKNLDNTMGINHTYLYAEWMFANYRGVGQSNVLWVGTSTWVAGLAFEF</sequence>
<keyword evidence="2" id="KW-1185">Reference proteome</keyword>
<protein>
    <submittedName>
        <fullName evidence="1">MXAN_2562 family outer membrane beta-barrel protein</fullName>
    </submittedName>
</protein>